<dbReference type="Proteomes" id="UP000192359">
    <property type="component" value="Unassembled WGS sequence"/>
</dbReference>
<dbReference type="InterPro" id="IPR017517">
    <property type="entry name" value="Maleyloyr_isom"/>
</dbReference>
<dbReference type="InterPro" id="IPR017519">
    <property type="entry name" value="CHP03085"/>
</dbReference>
<evidence type="ECO:0000259" key="1">
    <source>
        <dbReference type="Pfam" id="PF11716"/>
    </source>
</evidence>
<dbReference type="InterPro" id="IPR024344">
    <property type="entry name" value="MDMPI_metal-binding"/>
</dbReference>
<name>A0A1Y1RNV5_9MICC</name>
<accession>A0A1Y1RNV5</accession>
<keyword evidence="3" id="KW-1185">Reference proteome</keyword>
<sequence>MTSSALVTSERSALVQALADAGPSAPTLCEGWETRHLAAHLLLRESKPTLAAGVMGGPLGARTERSTNQLADELAGQRRYEKALRDFEALPGYLHMRSHFPGLDEAMNLIEYFVHTEDVRRASLADGEELAPRVLAEGVQKKMWQVLRARARMMAGKKYPDGLVLEAPGYSPAVHTVLAPPAGRVATVLTGEPGELVLYLFGREAAARVEVG</sequence>
<dbReference type="EMBL" id="LXWF01000042">
    <property type="protein sequence ID" value="ORC15791.1"/>
    <property type="molecule type" value="Genomic_DNA"/>
</dbReference>
<proteinExistence type="predicted"/>
<dbReference type="GO" id="GO:0046872">
    <property type="term" value="F:metal ion binding"/>
    <property type="evidence" value="ECO:0007669"/>
    <property type="project" value="InterPro"/>
</dbReference>
<dbReference type="OrthoDB" id="3268903at2"/>
<dbReference type="NCBIfam" id="TIGR03083">
    <property type="entry name" value="maleylpyruvate isomerase family mycothiol-dependent enzyme"/>
    <property type="match status" value="1"/>
</dbReference>
<gene>
    <name evidence="2" type="ORF">A7979_06285</name>
</gene>
<evidence type="ECO:0000313" key="3">
    <source>
        <dbReference type="Proteomes" id="UP000192359"/>
    </source>
</evidence>
<dbReference type="NCBIfam" id="TIGR03085">
    <property type="entry name" value="TIGR03085 family metal-binding protein"/>
    <property type="match status" value="1"/>
</dbReference>
<dbReference type="SUPFAM" id="SSF109854">
    <property type="entry name" value="DinB/YfiT-like putative metalloenzymes"/>
    <property type="match status" value="1"/>
</dbReference>
<reference evidence="2 3" key="1">
    <citation type="submission" date="2016-05" db="EMBL/GenBank/DDBJ databases">
        <title>Draft genome sequence of a porcine commensal Rothia nasimurium.</title>
        <authorList>
            <person name="Gaiser R.A."/>
            <person name="Van Baarlen P."/>
            <person name="Wells J.M."/>
        </authorList>
    </citation>
    <scope>NUCLEOTIDE SEQUENCE [LARGE SCALE GENOMIC DNA]</scope>
    <source>
        <strain evidence="2 3">PT-32</strain>
    </source>
</reference>
<organism evidence="2 3">
    <name type="scientific">Rothia nasimurium</name>
    <dbReference type="NCBI Taxonomy" id="85336"/>
    <lineage>
        <taxon>Bacteria</taxon>
        <taxon>Bacillati</taxon>
        <taxon>Actinomycetota</taxon>
        <taxon>Actinomycetes</taxon>
        <taxon>Micrococcales</taxon>
        <taxon>Micrococcaceae</taxon>
        <taxon>Rothia</taxon>
    </lineage>
</organism>
<feature type="domain" description="Mycothiol-dependent maleylpyruvate isomerase metal-binding" evidence="1">
    <location>
        <begin position="11"/>
        <end position="51"/>
    </location>
</feature>
<evidence type="ECO:0000313" key="2">
    <source>
        <dbReference type="EMBL" id="ORC15791.1"/>
    </source>
</evidence>
<protein>
    <submittedName>
        <fullName evidence="2">TIGR03085 family protein</fullName>
    </submittedName>
</protein>
<dbReference type="Pfam" id="PF11716">
    <property type="entry name" value="MDMPI_N"/>
    <property type="match status" value="1"/>
</dbReference>
<dbReference type="InterPro" id="IPR034660">
    <property type="entry name" value="DinB/YfiT-like"/>
</dbReference>
<dbReference type="RefSeq" id="WP_083093028.1">
    <property type="nucleotide sequence ID" value="NZ_LXWF01000042.1"/>
</dbReference>
<comment type="caution">
    <text evidence="2">The sequence shown here is derived from an EMBL/GenBank/DDBJ whole genome shotgun (WGS) entry which is preliminary data.</text>
</comment>
<dbReference type="AlphaFoldDB" id="A0A1Y1RNV5"/>